<evidence type="ECO:0000313" key="2">
    <source>
        <dbReference type="EMBL" id="CAB3255138.1"/>
    </source>
</evidence>
<organism evidence="2 4">
    <name type="scientific">Arctia plantaginis</name>
    <name type="common">Wood tiger moth</name>
    <name type="synonym">Phalaena plantaginis</name>
    <dbReference type="NCBI Taxonomy" id="874455"/>
    <lineage>
        <taxon>Eukaryota</taxon>
        <taxon>Metazoa</taxon>
        <taxon>Ecdysozoa</taxon>
        <taxon>Arthropoda</taxon>
        <taxon>Hexapoda</taxon>
        <taxon>Insecta</taxon>
        <taxon>Pterygota</taxon>
        <taxon>Neoptera</taxon>
        <taxon>Endopterygota</taxon>
        <taxon>Lepidoptera</taxon>
        <taxon>Glossata</taxon>
        <taxon>Ditrysia</taxon>
        <taxon>Noctuoidea</taxon>
        <taxon>Erebidae</taxon>
        <taxon>Arctiinae</taxon>
        <taxon>Arctia</taxon>
    </lineage>
</organism>
<dbReference type="EMBL" id="CADEBD010000665">
    <property type="protein sequence ID" value="CAB3258723.1"/>
    <property type="molecule type" value="Genomic_DNA"/>
</dbReference>
<accession>A0A8S1AZ50</accession>
<dbReference type="AlphaFoldDB" id="A0A8S1AZ50"/>
<dbReference type="OrthoDB" id="7393408at2759"/>
<evidence type="ECO:0000256" key="1">
    <source>
        <dbReference type="SAM" id="MobiDB-lite"/>
    </source>
</evidence>
<evidence type="ECO:0000313" key="3">
    <source>
        <dbReference type="EMBL" id="CAB3258723.1"/>
    </source>
</evidence>
<dbReference type="Proteomes" id="UP000494256">
    <property type="component" value="Unassembled WGS sequence"/>
</dbReference>
<sequence length="84" mass="9302">MCGRRRSRSAAALAARSLSAVLRRVLARLARALARADDATVSKWRNAEAVTPRPHERENVRSARARNERGRAVSQPRMGSRGPK</sequence>
<dbReference type="EMBL" id="CADEBC010000570">
    <property type="protein sequence ID" value="CAB3255138.1"/>
    <property type="molecule type" value="Genomic_DNA"/>
</dbReference>
<feature type="region of interest" description="Disordered" evidence="1">
    <location>
        <begin position="39"/>
        <end position="84"/>
    </location>
</feature>
<keyword evidence="4" id="KW-1185">Reference proteome</keyword>
<proteinExistence type="predicted"/>
<comment type="caution">
    <text evidence="2">The sequence shown here is derived from an EMBL/GenBank/DDBJ whole genome shotgun (WGS) entry which is preliminary data.</text>
</comment>
<evidence type="ECO:0000313" key="5">
    <source>
        <dbReference type="Proteomes" id="UP000494256"/>
    </source>
</evidence>
<reference evidence="4 5" key="1">
    <citation type="submission" date="2020-04" db="EMBL/GenBank/DDBJ databases">
        <authorList>
            <person name="Wallbank WR R."/>
            <person name="Pardo Diaz C."/>
            <person name="Kozak K."/>
            <person name="Martin S."/>
            <person name="Jiggins C."/>
            <person name="Moest M."/>
            <person name="Warren A I."/>
            <person name="Byers J.R.P. K."/>
            <person name="Montejo-Kovacevich G."/>
            <person name="Yen C E."/>
        </authorList>
    </citation>
    <scope>NUCLEOTIDE SEQUENCE [LARGE SCALE GENOMIC DNA]</scope>
</reference>
<feature type="compositionally biased region" description="Basic and acidic residues" evidence="1">
    <location>
        <begin position="53"/>
        <end position="71"/>
    </location>
</feature>
<evidence type="ECO:0000313" key="4">
    <source>
        <dbReference type="Proteomes" id="UP000494106"/>
    </source>
</evidence>
<name>A0A8S1AZ50_ARCPL</name>
<gene>
    <name evidence="2" type="ORF">APLA_LOCUS14721</name>
    <name evidence="3" type="ORF">APLA_LOCUS16346</name>
</gene>
<dbReference type="Proteomes" id="UP000494106">
    <property type="component" value="Unassembled WGS sequence"/>
</dbReference>
<protein>
    <submittedName>
        <fullName evidence="2">Uncharacterized protein</fullName>
    </submittedName>
</protein>